<dbReference type="InterPro" id="IPR050570">
    <property type="entry name" value="Cell_wall_metabolism_enzyme"/>
</dbReference>
<dbReference type="CDD" id="cd12797">
    <property type="entry name" value="M23_peptidase"/>
    <property type="match status" value="1"/>
</dbReference>
<dbReference type="KEGG" id="pter:C2L65_20260"/>
<dbReference type="InterPro" id="IPR011055">
    <property type="entry name" value="Dup_hybrid_motif"/>
</dbReference>
<name>A0A2I8ERW2_9BURK</name>
<dbReference type="Pfam" id="PF01551">
    <property type="entry name" value="Peptidase_M23"/>
    <property type="match status" value="1"/>
</dbReference>
<evidence type="ECO:0000259" key="2">
    <source>
        <dbReference type="Pfam" id="PF01551"/>
    </source>
</evidence>
<protein>
    <submittedName>
        <fullName evidence="3">M23 family peptidase</fullName>
    </submittedName>
</protein>
<dbReference type="PANTHER" id="PTHR21666:SF289">
    <property type="entry name" value="L-ALA--D-GLU ENDOPEPTIDASE"/>
    <property type="match status" value="1"/>
</dbReference>
<gene>
    <name evidence="3" type="ORF">C2L65_20260</name>
</gene>
<dbReference type="Gene3D" id="3.10.450.350">
    <property type="match status" value="1"/>
</dbReference>
<proteinExistence type="predicted"/>
<dbReference type="PANTHER" id="PTHR21666">
    <property type="entry name" value="PEPTIDASE-RELATED"/>
    <property type="match status" value="1"/>
</dbReference>
<dbReference type="Proteomes" id="UP000243502">
    <property type="component" value="Chromosome 2"/>
</dbReference>
<evidence type="ECO:0000256" key="1">
    <source>
        <dbReference type="ARBA" id="ARBA00022729"/>
    </source>
</evidence>
<dbReference type="SUPFAM" id="SSF51261">
    <property type="entry name" value="Duplicated hybrid motif"/>
    <property type="match status" value="1"/>
</dbReference>
<dbReference type="Gene3D" id="2.70.70.10">
    <property type="entry name" value="Glucose Permease (Domain IIA)"/>
    <property type="match status" value="1"/>
</dbReference>
<dbReference type="AlphaFoldDB" id="A0A2I8ERW2"/>
<dbReference type="InterPro" id="IPR016047">
    <property type="entry name" value="M23ase_b-sheet_dom"/>
</dbReference>
<dbReference type="GO" id="GO:0004222">
    <property type="term" value="F:metalloendopeptidase activity"/>
    <property type="evidence" value="ECO:0007669"/>
    <property type="project" value="TreeGrafter"/>
</dbReference>
<sequence length="481" mass="50581">MKHLRSFLARRQGISTAAVRPLSVKRKTLSSVAAFSALWIGASVVPGTSTAVAAPKAHKHGSAHKQQRHHALAHEMTLPGAQPATSFNAVGASSRDADRALAESIAHPADDVLSAPAIAHPDDGATLAPAYSTASITVRVPSNELVLGTVCATTPTMCVPVAHDRSDDGHEWSGRVTPEGAFGDLAQATTPFGDATGFGMANDEPRLSAGPIGTTLRESLAQAGFPATVVAQIGRIFAGRVDVDAPAQTGDEYRIVMDATGESGASRIASLEVRLNGRAYEALWFTTPGASQGAYYTLDGELIASEPFAMPLDYRRVSSPFGMRIHPVFGEPRFHTGVDLAAPAGTPIYAAAAGTVEMAVNGRGYGKHIVLRHEDGYSTYYAHLSLFAGALKVGQRIEQGQVIGYVGRTGTATGPHLHFEVRKDDHPVDPLTLTAHQFVAPLSGAARVAFNERAEAARTSLAALPSPAVRIALILQPPRFF</sequence>
<reference evidence="3 4" key="1">
    <citation type="submission" date="2018-01" db="EMBL/GenBank/DDBJ databases">
        <title>Species boundaries and ecological features among Paraburkholderia terrae DSMZ17804T, P. hospita DSMZ17164T and P. caribensis DSMZ13236T.</title>
        <authorList>
            <person name="Pratama A.A."/>
        </authorList>
    </citation>
    <scope>NUCLEOTIDE SEQUENCE [LARGE SCALE GENOMIC DNA]</scope>
    <source>
        <strain evidence="3 4">DSM 17804</strain>
    </source>
</reference>
<evidence type="ECO:0000313" key="3">
    <source>
        <dbReference type="EMBL" id="AUT62011.1"/>
    </source>
</evidence>
<dbReference type="FunFam" id="2.70.70.10:FF:000006">
    <property type="entry name" value="M23 family peptidase"/>
    <property type="match status" value="1"/>
</dbReference>
<dbReference type="EMBL" id="CP026112">
    <property type="protein sequence ID" value="AUT62011.1"/>
    <property type="molecule type" value="Genomic_DNA"/>
</dbReference>
<evidence type="ECO:0000313" key="4">
    <source>
        <dbReference type="Proteomes" id="UP000243502"/>
    </source>
</evidence>
<organism evidence="3 4">
    <name type="scientific">Paraburkholderia terrae</name>
    <dbReference type="NCBI Taxonomy" id="311230"/>
    <lineage>
        <taxon>Bacteria</taxon>
        <taxon>Pseudomonadati</taxon>
        <taxon>Pseudomonadota</taxon>
        <taxon>Betaproteobacteria</taxon>
        <taxon>Burkholderiales</taxon>
        <taxon>Burkholderiaceae</taxon>
        <taxon>Paraburkholderia</taxon>
    </lineage>
</organism>
<accession>A0A2I8ERW2</accession>
<dbReference type="RefSeq" id="WP_042311131.1">
    <property type="nucleotide sequence ID" value="NZ_CP026112.1"/>
</dbReference>
<feature type="domain" description="M23ase beta-sheet core" evidence="2">
    <location>
        <begin position="333"/>
        <end position="430"/>
    </location>
</feature>
<keyword evidence="1" id="KW-0732">Signal</keyword>
<dbReference type="OrthoDB" id="9815245at2"/>